<dbReference type="EMBL" id="AKCV02000017">
    <property type="protein sequence ID" value="TMS57913.1"/>
    <property type="molecule type" value="Genomic_DNA"/>
</dbReference>
<evidence type="ECO:0000313" key="1">
    <source>
        <dbReference type="EMBL" id="TMS57913.1"/>
    </source>
</evidence>
<evidence type="ECO:0000313" key="2">
    <source>
        <dbReference type="Proteomes" id="UP000004277"/>
    </source>
</evidence>
<protein>
    <submittedName>
        <fullName evidence="1">Uncharacterized protein</fullName>
    </submittedName>
</protein>
<reference evidence="1" key="1">
    <citation type="submission" date="2019-05" db="EMBL/GenBank/DDBJ databases">
        <title>Revised genome assembly of Burkholderiaceae (previously Ralstonia) sp. PBA.</title>
        <authorList>
            <person name="Gan H.M."/>
        </authorList>
    </citation>
    <scope>NUCLEOTIDE SEQUENCE</scope>
    <source>
        <strain evidence="1">PBA</strain>
    </source>
</reference>
<organism evidence="1 2">
    <name type="scientific">Imbroritus primus</name>
    <dbReference type="NCBI Taxonomy" id="3058603"/>
    <lineage>
        <taxon>Bacteria</taxon>
        <taxon>Pseudomonadati</taxon>
        <taxon>Pseudomonadota</taxon>
        <taxon>Betaproteobacteria</taxon>
        <taxon>Burkholderiales</taxon>
        <taxon>Burkholderiaceae</taxon>
        <taxon>Imbroritus</taxon>
    </lineage>
</organism>
<sequence length="67" mass="6801">MTAQFSILGAPAVHGPVASPARDMATRATHQETLVMLLPDLLPALPPSPCSHAAHAAHHAFAGADGV</sequence>
<name>A0ACD3SNZ2_9BURK</name>
<accession>A0ACD3SNZ2</accession>
<gene>
    <name evidence="1" type="ORF">MW7_010615</name>
</gene>
<keyword evidence="2" id="KW-1185">Reference proteome</keyword>
<dbReference type="Proteomes" id="UP000004277">
    <property type="component" value="Unassembled WGS sequence"/>
</dbReference>
<comment type="caution">
    <text evidence="1">The sequence shown here is derived from an EMBL/GenBank/DDBJ whole genome shotgun (WGS) entry which is preliminary data.</text>
</comment>
<proteinExistence type="predicted"/>